<feature type="region of interest" description="Disordered" evidence="3">
    <location>
        <begin position="169"/>
        <end position="201"/>
    </location>
</feature>
<feature type="compositionally biased region" description="Basic and acidic residues" evidence="3">
    <location>
        <begin position="169"/>
        <end position="192"/>
    </location>
</feature>
<evidence type="ECO:0000256" key="3">
    <source>
        <dbReference type="SAM" id="MobiDB-lite"/>
    </source>
</evidence>
<dbReference type="PANTHER" id="PTHR31174:SF21">
    <property type="entry name" value="OS12G0626500 PROTEIN"/>
    <property type="match status" value="1"/>
</dbReference>
<feature type="domain" description="SMP" evidence="4">
    <location>
        <begin position="89"/>
        <end position="146"/>
    </location>
</feature>
<dbReference type="Proteomes" id="UP001327560">
    <property type="component" value="Chromosome 2"/>
</dbReference>
<dbReference type="AlphaFoldDB" id="A0AAQ3Q846"/>
<dbReference type="Pfam" id="PF04927">
    <property type="entry name" value="SMP"/>
    <property type="match status" value="2"/>
</dbReference>
<name>A0AAQ3Q846_9LILI</name>
<sequence>MSQEQPRIRASAQRLGPGDVYPASGNPAARAQRDDALAARHDAGDRGLVVLETGLPGQRLFTAVSGDQTVAQFSVTEPSEEIKGTGDAVTIGEALEAAGMTAGDKPVDRADAAAVQAAEARATGRGGPAPGGLGSVAQSAADANARVTDKEQRAKLGDVLAGAAARLPADKAATREDAERVRKAEERNYREAGDEEEGGVAAAVAAASSINAAKTK</sequence>
<protein>
    <submittedName>
        <fullName evidence="5">Late embryogenesis abundant protein D-34-like</fullName>
    </submittedName>
</protein>
<evidence type="ECO:0000313" key="6">
    <source>
        <dbReference type="Proteomes" id="UP001327560"/>
    </source>
</evidence>
<comment type="similarity">
    <text evidence="1">Belongs to the LEA type SMP family.</text>
</comment>
<dbReference type="InterPro" id="IPR042971">
    <property type="entry name" value="LEA_SMP"/>
</dbReference>
<dbReference type="InterPro" id="IPR007011">
    <property type="entry name" value="LEA_SMP_dom"/>
</dbReference>
<reference evidence="5 6" key="1">
    <citation type="submission" date="2023-10" db="EMBL/GenBank/DDBJ databases">
        <title>Chromosome-scale genome assembly provides insights into flower coloration mechanisms of Canna indica.</title>
        <authorList>
            <person name="Li C."/>
        </authorList>
    </citation>
    <scope>NUCLEOTIDE SEQUENCE [LARGE SCALE GENOMIC DNA]</scope>
    <source>
        <tissue evidence="5">Flower</tissue>
    </source>
</reference>
<keyword evidence="2" id="KW-0677">Repeat</keyword>
<evidence type="ECO:0000256" key="1">
    <source>
        <dbReference type="ARBA" id="ARBA00010733"/>
    </source>
</evidence>
<feature type="region of interest" description="Disordered" evidence="3">
    <location>
        <begin position="1"/>
        <end position="39"/>
    </location>
</feature>
<accession>A0AAQ3Q846</accession>
<feature type="domain" description="SMP" evidence="4">
    <location>
        <begin position="155"/>
        <end position="213"/>
    </location>
</feature>
<dbReference type="EMBL" id="CP136891">
    <property type="protein sequence ID" value="WOK99442.1"/>
    <property type="molecule type" value="Genomic_DNA"/>
</dbReference>
<keyword evidence="6" id="KW-1185">Reference proteome</keyword>
<evidence type="ECO:0000313" key="5">
    <source>
        <dbReference type="EMBL" id="WOK99442.1"/>
    </source>
</evidence>
<gene>
    <name evidence="5" type="ORF">Cni_G08154</name>
</gene>
<evidence type="ECO:0000256" key="2">
    <source>
        <dbReference type="ARBA" id="ARBA00022737"/>
    </source>
</evidence>
<organism evidence="5 6">
    <name type="scientific">Canna indica</name>
    <name type="common">Indian-shot</name>
    <dbReference type="NCBI Taxonomy" id="4628"/>
    <lineage>
        <taxon>Eukaryota</taxon>
        <taxon>Viridiplantae</taxon>
        <taxon>Streptophyta</taxon>
        <taxon>Embryophyta</taxon>
        <taxon>Tracheophyta</taxon>
        <taxon>Spermatophyta</taxon>
        <taxon>Magnoliopsida</taxon>
        <taxon>Liliopsida</taxon>
        <taxon>Zingiberales</taxon>
        <taxon>Cannaceae</taxon>
        <taxon>Canna</taxon>
    </lineage>
</organism>
<dbReference type="PANTHER" id="PTHR31174">
    <property type="entry name" value="SEED MATURATION FAMILY PROTEIN"/>
    <property type="match status" value="1"/>
</dbReference>
<proteinExistence type="inferred from homology"/>
<evidence type="ECO:0000259" key="4">
    <source>
        <dbReference type="Pfam" id="PF04927"/>
    </source>
</evidence>